<dbReference type="AlphaFoldDB" id="A0AAI8YHX7"/>
<feature type="region of interest" description="Disordered" evidence="1">
    <location>
        <begin position="341"/>
        <end position="363"/>
    </location>
</feature>
<name>A0AAI8YHX7_9PEZI</name>
<keyword evidence="3" id="KW-1185">Reference proteome</keyword>
<evidence type="ECO:0000256" key="1">
    <source>
        <dbReference type="SAM" id="MobiDB-lite"/>
    </source>
</evidence>
<dbReference type="Gene3D" id="2.40.50.140">
    <property type="entry name" value="Nucleic acid-binding proteins"/>
    <property type="match status" value="1"/>
</dbReference>
<protein>
    <submittedName>
        <fullName evidence="2">Uu.00g126460.m01.CDS01</fullName>
    </submittedName>
</protein>
<evidence type="ECO:0000313" key="2">
    <source>
        <dbReference type="EMBL" id="CAJ2505252.1"/>
    </source>
</evidence>
<organism evidence="2 3">
    <name type="scientific">Anthostomella pinea</name>
    <dbReference type="NCBI Taxonomy" id="933095"/>
    <lineage>
        <taxon>Eukaryota</taxon>
        <taxon>Fungi</taxon>
        <taxon>Dikarya</taxon>
        <taxon>Ascomycota</taxon>
        <taxon>Pezizomycotina</taxon>
        <taxon>Sordariomycetes</taxon>
        <taxon>Xylariomycetidae</taxon>
        <taxon>Xylariales</taxon>
        <taxon>Xylariaceae</taxon>
        <taxon>Anthostomella</taxon>
    </lineage>
</organism>
<dbReference type="Proteomes" id="UP001295740">
    <property type="component" value="Unassembled WGS sequence"/>
</dbReference>
<sequence>MAPKIIILAGAPESHSLDWEESGLLKHFTEPIAHFTRSEHPLRQPVLESNSSPTPDLPVWRSIPLHRQRLPTGFSQILELGSDYHGYKGLFTTLTQSLDNTSILTGDDQSQKLLNEFYDRSLALHEELPSSQLPGSSFGTDISSIDETREGSTDFSTQGSGSSGEQSHVRAIESGHLSDLEDLPKASYLQSISPQTITVNLIVGIISVAEPRTVKTRWGSTKSLVELLVADDTKSGFAITFWLSSDLTESDRVLKDLRRQDIVLLRNVALNVFMKKVYGHSLRKGLTKVDLLHRRRLDTKDQPGLYSMKDVVSKRPTHPQLAKTRKVREWVLHFVGGGATSLRKRKHNGKPVRTWDMPPEDTQ</sequence>
<evidence type="ECO:0000313" key="3">
    <source>
        <dbReference type="Proteomes" id="UP001295740"/>
    </source>
</evidence>
<accession>A0AAI8YHX7</accession>
<gene>
    <name evidence="2" type="ORF">KHLLAP_LOCUS5720</name>
</gene>
<dbReference type="SUPFAM" id="SSF50249">
    <property type="entry name" value="Nucleic acid-binding proteins"/>
    <property type="match status" value="1"/>
</dbReference>
<feature type="compositionally biased region" description="Polar residues" evidence="1">
    <location>
        <begin position="129"/>
        <end position="145"/>
    </location>
</feature>
<dbReference type="InterPro" id="IPR012340">
    <property type="entry name" value="NA-bd_OB-fold"/>
</dbReference>
<feature type="region of interest" description="Disordered" evidence="1">
    <location>
        <begin position="129"/>
        <end position="169"/>
    </location>
</feature>
<dbReference type="EMBL" id="CAUWAG010000007">
    <property type="protein sequence ID" value="CAJ2505252.1"/>
    <property type="molecule type" value="Genomic_DNA"/>
</dbReference>
<proteinExistence type="predicted"/>
<comment type="caution">
    <text evidence="2">The sequence shown here is derived from an EMBL/GenBank/DDBJ whole genome shotgun (WGS) entry which is preliminary data.</text>
</comment>
<reference evidence="2" key="1">
    <citation type="submission" date="2023-10" db="EMBL/GenBank/DDBJ databases">
        <authorList>
            <person name="Hackl T."/>
        </authorList>
    </citation>
    <scope>NUCLEOTIDE SEQUENCE</scope>
</reference>